<dbReference type="SUPFAM" id="SSF53335">
    <property type="entry name" value="S-adenosyl-L-methionine-dependent methyltransferases"/>
    <property type="match status" value="1"/>
</dbReference>
<reference evidence="1" key="2">
    <citation type="journal article" date="2022" name="Microbiol. Resour. Announc.">
        <title>Metagenome Sequencing to Explore Phylogenomics of Terrestrial Cyanobacteria.</title>
        <authorList>
            <person name="Ward R.D."/>
            <person name="Stajich J.E."/>
            <person name="Johansen J.R."/>
            <person name="Huntemann M."/>
            <person name="Clum A."/>
            <person name="Foster B."/>
            <person name="Foster B."/>
            <person name="Roux S."/>
            <person name="Palaniappan K."/>
            <person name="Varghese N."/>
            <person name="Mukherjee S."/>
            <person name="Reddy T.B.K."/>
            <person name="Daum C."/>
            <person name="Copeland A."/>
            <person name="Chen I.A."/>
            <person name="Ivanova N.N."/>
            <person name="Kyrpides N.C."/>
            <person name="Shapiro N."/>
            <person name="Eloe-Fadrosh E.A."/>
            <person name="Pietrasiak N."/>
        </authorList>
    </citation>
    <scope>NUCLEOTIDE SEQUENCE</scope>
    <source>
        <strain evidence="1">HA4357-MV3</strain>
    </source>
</reference>
<dbReference type="Gene3D" id="3.40.50.150">
    <property type="entry name" value="Vaccinia Virus protein VP39"/>
    <property type="match status" value="1"/>
</dbReference>
<evidence type="ECO:0000313" key="2">
    <source>
        <dbReference type="Proteomes" id="UP000813215"/>
    </source>
</evidence>
<dbReference type="InterPro" id="IPR029063">
    <property type="entry name" value="SAM-dependent_MTases_sf"/>
</dbReference>
<name>A0A9E3H3Z9_9NOST</name>
<dbReference type="PANTHER" id="PTHR20974">
    <property type="entry name" value="UPF0585 PROTEIN CG18661"/>
    <property type="match status" value="1"/>
</dbReference>
<dbReference type="Pfam" id="PF06080">
    <property type="entry name" value="DUF938"/>
    <property type="match status" value="1"/>
</dbReference>
<dbReference type="PANTHER" id="PTHR20974:SF0">
    <property type="entry name" value="UPF0585 PROTEIN CG18661"/>
    <property type="match status" value="1"/>
</dbReference>
<gene>
    <name evidence="1" type="ORF">KME28_02810</name>
</gene>
<protein>
    <submittedName>
        <fullName evidence="1">DUF938 domain-containing protein</fullName>
    </submittedName>
</protein>
<sequence>MNTPQDTRQYAPATQRNREPILEVLLQVLPATGSVLEIASGTGEHAVYFAPRLSPRQWIPSDPNPLHRASIAAWSTHLPCETLQPPLEIDVREPVWMIEKEALFTTSPITAIVNINMIHISPWAACLGLMAGAGRILPSGGILYLYGPFKRDSKHTAPSNAAFDESLRAQNPEWGVRNLEDVVTAASRHNLSLLNVYQMPANNLSVVFKFSQSSL</sequence>
<evidence type="ECO:0000313" key="1">
    <source>
        <dbReference type="EMBL" id="MBW4430699.1"/>
    </source>
</evidence>
<dbReference type="AlphaFoldDB" id="A0A9E3H3Z9"/>
<dbReference type="EMBL" id="JAHHHW010000026">
    <property type="protein sequence ID" value="MBW4430699.1"/>
    <property type="molecule type" value="Genomic_DNA"/>
</dbReference>
<dbReference type="InterPro" id="IPR010342">
    <property type="entry name" value="DUF938"/>
</dbReference>
<dbReference type="Proteomes" id="UP000813215">
    <property type="component" value="Unassembled WGS sequence"/>
</dbReference>
<organism evidence="1 2">
    <name type="scientific">Pelatocladus maniniholoensis HA4357-MV3</name>
    <dbReference type="NCBI Taxonomy" id="1117104"/>
    <lineage>
        <taxon>Bacteria</taxon>
        <taxon>Bacillati</taxon>
        <taxon>Cyanobacteriota</taxon>
        <taxon>Cyanophyceae</taxon>
        <taxon>Nostocales</taxon>
        <taxon>Nostocaceae</taxon>
        <taxon>Pelatocladus</taxon>
    </lineage>
</organism>
<reference evidence="1" key="1">
    <citation type="submission" date="2021-05" db="EMBL/GenBank/DDBJ databases">
        <authorList>
            <person name="Pietrasiak N."/>
            <person name="Ward R."/>
            <person name="Stajich J.E."/>
            <person name="Kurbessoian T."/>
        </authorList>
    </citation>
    <scope>NUCLEOTIDE SEQUENCE</scope>
    <source>
        <strain evidence="1">HA4357-MV3</strain>
    </source>
</reference>
<accession>A0A9E3H3Z9</accession>
<comment type="caution">
    <text evidence="1">The sequence shown here is derived from an EMBL/GenBank/DDBJ whole genome shotgun (WGS) entry which is preliminary data.</text>
</comment>
<proteinExistence type="predicted"/>